<feature type="region of interest" description="Disordered" evidence="1">
    <location>
        <begin position="1"/>
        <end position="31"/>
    </location>
</feature>
<keyword evidence="3" id="KW-1185">Reference proteome</keyword>
<accession>A0A7J0DPM9</accession>
<name>A0A7J0DPM9_9ERIC</name>
<dbReference type="AlphaFoldDB" id="A0A7J0DPM9"/>
<protein>
    <submittedName>
        <fullName evidence="2">Uncharacterized protein</fullName>
    </submittedName>
</protein>
<feature type="compositionally biased region" description="Low complexity" evidence="1">
    <location>
        <begin position="7"/>
        <end position="22"/>
    </location>
</feature>
<gene>
    <name evidence="2" type="ORF">Acr_00g0059720</name>
</gene>
<evidence type="ECO:0000256" key="1">
    <source>
        <dbReference type="SAM" id="MobiDB-lite"/>
    </source>
</evidence>
<evidence type="ECO:0000313" key="2">
    <source>
        <dbReference type="EMBL" id="GFS38834.1"/>
    </source>
</evidence>
<comment type="caution">
    <text evidence="2">The sequence shown here is derived from an EMBL/GenBank/DDBJ whole genome shotgun (WGS) entry which is preliminary data.</text>
</comment>
<proteinExistence type="predicted"/>
<reference evidence="3" key="1">
    <citation type="submission" date="2019-07" db="EMBL/GenBank/DDBJ databases">
        <title>De Novo Assembly of kiwifruit Actinidia rufa.</title>
        <authorList>
            <person name="Sugita-Konishi S."/>
            <person name="Sato K."/>
            <person name="Mori E."/>
            <person name="Abe Y."/>
            <person name="Kisaki G."/>
            <person name="Hamano K."/>
            <person name="Suezawa K."/>
            <person name="Otani M."/>
            <person name="Fukuda T."/>
            <person name="Manabe T."/>
            <person name="Gomi K."/>
            <person name="Tabuchi M."/>
            <person name="Akimitsu K."/>
            <person name="Kataoka I."/>
        </authorList>
    </citation>
    <scope>NUCLEOTIDE SEQUENCE [LARGE SCALE GENOMIC DNA]</scope>
    <source>
        <strain evidence="3">cv. Fuchu</strain>
    </source>
</reference>
<sequence>MSTTKMGGSSKQSKSKGSSSQKGKGKKKESTNLEYDATRFTEKIEEKFYNRVWVKNGVVIEREFDLNSFEDLGFGYLQKFMTQGWLNLASFKAESILTLCQEFMSNIKHKPVTKKGKERMIRWVMGKKLRVTPDTFAKIFEIPRVENSGFKFSNVGIPPTIYHELLLGDDNWDGEMQCKKTRLKDRKDYC</sequence>
<dbReference type="EMBL" id="BJWL01000318">
    <property type="protein sequence ID" value="GFS38834.1"/>
    <property type="molecule type" value="Genomic_DNA"/>
</dbReference>
<organism evidence="2 3">
    <name type="scientific">Actinidia rufa</name>
    <dbReference type="NCBI Taxonomy" id="165716"/>
    <lineage>
        <taxon>Eukaryota</taxon>
        <taxon>Viridiplantae</taxon>
        <taxon>Streptophyta</taxon>
        <taxon>Embryophyta</taxon>
        <taxon>Tracheophyta</taxon>
        <taxon>Spermatophyta</taxon>
        <taxon>Magnoliopsida</taxon>
        <taxon>eudicotyledons</taxon>
        <taxon>Gunneridae</taxon>
        <taxon>Pentapetalae</taxon>
        <taxon>asterids</taxon>
        <taxon>Ericales</taxon>
        <taxon>Actinidiaceae</taxon>
        <taxon>Actinidia</taxon>
    </lineage>
</organism>
<evidence type="ECO:0000313" key="3">
    <source>
        <dbReference type="Proteomes" id="UP000585474"/>
    </source>
</evidence>
<dbReference type="Proteomes" id="UP000585474">
    <property type="component" value="Unassembled WGS sequence"/>
</dbReference>